<dbReference type="EMBL" id="JARKIF010000011">
    <property type="protein sequence ID" value="KAJ7626904.1"/>
    <property type="molecule type" value="Genomic_DNA"/>
</dbReference>
<gene>
    <name evidence="2" type="ORF">FB45DRAFT_920269</name>
</gene>
<comment type="caution">
    <text evidence="2">The sequence shown here is derived from an EMBL/GenBank/DDBJ whole genome shotgun (WGS) entry which is preliminary data.</text>
</comment>
<proteinExistence type="predicted"/>
<dbReference type="AlphaFoldDB" id="A0AAD7BPN2"/>
<feature type="compositionally biased region" description="Acidic residues" evidence="1">
    <location>
        <begin position="164"/>
        <end position="180"/>
    </location>
</feature>
<feature type="compositionally biased region" description="Low complexity" evidence="1">
    <location>
        <begin position="57"/>
        <end position="82"/>
    </location>
</feature>
<name>A0AAD7BPN2_9AGAR</name>
<evidence type="ECO:0000313" key="3">
    <source>
        <dbReference type="Proteomes" id="UP001221142"/>
    </source>
</evidence>
<sequence length="206" mass="22181">MSQGNDYETATTPQQESGQTPRIIEPEMGMDEGVSASYFKTFLDRTKSSERDDETDSTTTESSTRAVAGSVVPSGPASPASEPSEDPMASQWQNFSRSVEGMQDVEEDGPESASSGDGMPTEPVINLSPRLYPVGTRNGMESVDAEMEGDQEDEASVATGDKSVEDDDYSSDEETDEMDEGGNHIKRMARRAKEGVKGMSAKNRPS</sequence>
<dbReference type="Proteomes" id="UP001221142">
    <property type="component" value="Unassembled WGS sequence"/>
</dbReference>
<evidence type="ECO:0000256" key="1">
    <source>
        <dbReference type="SAM" id="MobiDB-lite"/>
    </source>
</evidence>
<protein>
    <submittedName>
        <fullName evidence="2">Uncharacterized protein</fullName>
    </submittedName>
</protein>
<evidence type="ECO:0000313" key="2">
    <source>
        <dbReference type="EMBL" id="KAJ7626904.1"/>
    </source>
</evidence>
<organism evidence="2 3">
    <name type="scientific">Roridomyces roridus</name>
    <dbReference type="NCBI Taxonomy" id="1738132"/>
    <lineage>
        <taxon>Eukaryota</taxon>
        <taxon>Fungi</taxon>
        <taxon>Dikarya</taxon>
        <taxon>Basidiomycota</taxon>
        <taxon>Agaricomycotina</taxon>
        <taxon>Agaricomycetes</taxon>
        <taxon>Agaricomycetidae</taxon>
        <taxon>Agaricales</taxon>
        <taxon>Marasmiineae</taxon>
        <taxon>Mycenaceae</taxon>
        <taxon>Roridomyces</taxon>
    </lineage>
</organism>
<feature type="region of interest" description="Disordered" evidence="1">
    <location>
        <begin position="1"/>
        <end position="206"/>
    </location>
</feature>
<feature type="compositionally biased region" description="Acidic residues" evidence="1">
    <location>
        <begin position="143"/>
        <end position="155"/>
    </location>
</feature>
<accession>A0AAD7BPN2</accession>
<keyword evidence="3" id="KW-1185">Reference proteome</keyword>
<feature type="compositionally biased region" description="Polar residues" evidence="1">
    <location>
        <begin position="1"/>
        <end position="20"/>
    </location>
</feature>
<reference evidence="2" key="1">
    <citation type="submission" date="2023-03" db="EMBL/GenBank/DDBJ databases">
        <title>Massive genome expansion in bonnet fungi (Mycena s.s.) driven by repeated elements and novel gene families across ecological guilds.</title>
        <authorList>
            <consortium name="Lawrence Berkeley National Laboratory"/>
            <person name="Harder C.B."/>
            <person name="Miyauchi S."/>
            <person name="Viragh M."/>
            <person name="Kuo A."/>
            <person name="Thoen E."/>
            <person name="Andreopoulos B."/>
            <person name="Lu D."/>
            <person name="Skrede I."/>
            <person name="Drula E."/>
            <person name="Henrissat B."/>
            <person name="Morin E."/>
            <person name="Kohler A."/>
            <person name="Barry K."/>
            <person name="LaButti K."/>
            <person name="Morin E."/>
            <person name="Salamov A."/>
            <person name="Lipzen A."/>
            <person name="Mereny Z."/>
            <person name="Hegedus B."/>
            <person name="Baldrian P."/>
            <person name="Stursova M."/>
            <person name="Weitz H."/>
            <person name="Taylor A."/>
            <person name="Grigoriev I.V."/>
            <person name="Nagy L.G."/>
            <person name="Martin F."/>
            <person name="Kauserud H."/>
        </authorList>
    </citation>
    <scope>NUCLEOTIDE SEQUENCE</scope>
    <source>
        <strain evidence="2">9284</strain>
    </source>
</reference>